<accession>A0A2P2JHH5</accession>
<name>A0A2P2JHH5_RHIMU</name>
<dbReference type="PANTHER" id="PTHR10188:SF8">
    <property type="entry name" value="THREONINE ASPARTASE 1"/>
    <property type="match status" value="1"/>
</dbReference>
<dbReference type="InterPro" id="IPR029055">
    <property type="entry name" value="Ntn_hydrolases_N"/>
</dbReference>
<evidence type="ECO:0000313" key="2">
    <source>
        <dbReference type="EMBL" id="MBW92899.1"/>
    </source>
</evidence>
<dbReference type="AlphaFoldDB" id="A0A2P2JHH5"/>
<dbReference type="GO" id="GO:0004298">
    <property type="term" value="F:threonine-type endopeptidase activity"/>
    <property type="evidence" value="ECO:0007669"/>
    <property type="project" value="InterPro"/>
</dbReference>
<protein>
    <submittedName>
        <fullName evidence="2">Putative threonine aspartase</fullName>
    </submittedName>
</protein>
<dbReference type="InterPro" id="IPR000246">
    <property type="entry name" value="Peptidase_T2"/>
</dbReference>
<proteinExistence type="predicted"/>
<dbReference type="GO" id="GO:0051604">
    <property type="term" value="P:protein maturation"/>
    <property type="evidence" value="ECO:0007669"/>
    <property type="project" value="TreeGrafter"/>
</dbReference>
<dbReference type="Pfam" id="PF01112">
    <property type="entry name" value="Asparaginase_2"/>
    <property type="match status" value="1"/>
</dbReference>
<organism evidence="2">
    <name type="scientific">Rhizophora mucronata</name>
    <name type="common">Asiatic mangrove</name>
    <dbReference type="NCBI Taxonomy" id="61149"/>
    <lineage>
        <taxon>Eukaryota</taxon>
        <taxon>Viridiplantae</taxon>
        <taxon>Streptophyta</taxon>
        <taxon>Embryophyta</taxon>
        <taxon>Tracheophyta</taxon>
        <taxon>Spermatophyta</taxon>
        <taxon>Magnoliopsida</taxon>
        <taxon>eudicotyledons</taxon>
        <taxon>Gunneridae</taxon>
        <taxon>Pentapetalae</taxon>
        <taxon>rosids</taxon>
        <taxon>fabids</taxon>
        <taxon>Malpighiales</taxon>
        <taxon>Rhizophoraceae</taxon>
        <taxon>Rhizophora</taxon>
    </lineage>
</organism>
<reference evidence="2" key="1">
    <citation type="submission" date="2018-02" db="EMBL/GenBank/DDBJ databases">
        <title>Rhizophora mucronata_Transcriptome.</title>
        <authorList>
            <person name="Meera S.P."/>
            <person name="Sreeshan A."/>
            <person name="Augustine A."/>
        </authorList>
    </citation>
    <scope>NUCLEOTIDE SEQUENCE</scope>
    <source>
        <tissue evidence="2">Leaf</tissue>
    </source>
</reference>
<dbReference type="SUPFAM" id="SSF56235">
    <property type="entry name" value="N-terminal nucleophile aminohydrolases (Ntn hydrolases)"/>
    <property type="match status" value="1"/>
</dbReference>
<dbReference type="InterPro" id="IPR037464">
    <property type="entry name" value="Taspase1"/>
</dbReference>
<sequence length="125" mass="13080">MAGEPEDQNPRFFVAVHVGAGYHSSSNEKALRSAMKRACLAAASILRKGPGGCLDAVTAAVQVLEDDPSTNAGRGSNLTQDGHVECDASIMDGDSGAFGAVGAVPVVDQVFRMPSRLLPRWPRSK</sequence>
<dbReference type="GO" id="GO:0005737">
    <property type="term" value="C:cytoplasm"/>
    <property type="evidence" value="ECO:0007669"/>
    <property type="project" value="TreeGrafter"/>
</dbReference>
<dbReference type="PANTHER" id="PTHR10188">
    <property type="entry name" value="L-ASPARAGINASE"/>
    <property type="match status" value="1"/>
</dbReference>
<dbReference type="CDD" id="cd04514">
    <property type="entry name" value="Taspase1_like"/>
    <property type="match status" value="1"/>
</dbReference>
<evidence type="ECO:0000256" key="1">
    <source>
        <dbReference type="ARBA" id="ARBA00011601"/>
    </source>
</evidence>
<dbReference type="EMBL" id="GGEC01012416">
    <property type="protein sequence ID" value="MBW92899.1"/>
    <property type="molecule type" value="Transcribed_RNA"/>
</dbReference>
<comment type="subunit">
    <text evidence="1">Heterotetramer of two alpha and two beta chains arranged as a dimer of alpha/beta heterodimers.</text>
</comment>